<accession>G2DB06</accession>
<organism evidence="1 2">
    <name type="scientific">endosymbiont of Riftia pachyptila</name>
    <name type="common">vent Ph05</name>
    <dbReference type="NCBI Taxonomy" id="1048808"/>
    <lineage>
        <taxon>Bacteria</taxon>
        <taxon>Pseudomonadati</taxon>
        <taxon>Pseudomonadota</taxon>
        <taxon>Gammaproteobacteria</taxon>
        <taxon>sulfur-oxidizing symbionts</taxon>
    </lineage>
</organism>
<comment type="caution">
    <text evidence="1">The sequence shown here is derived from an EMBL/GenBank/DDBJ whole genome shotgun (WGS) entry which is preliminary data.</text>
</comment>
<evidence type="ECO:0000313" key="1">
    <source>
        <dbReference type="EMBL" id="EGV52207.1"/>
    </source>
</evidence>
<protein>
    <submittedName>
        <fullName evidence="1">Uncharacterized protein</fullName>
    </submittedName>
</protein>
<reference evidence="1" key="1">
    <citation type="journal article" date="2011" name="ISME J.">
        <title>The endosymbionts of the deep-sea tubeworms Riftia pachyptila and Tevnia jerichonana share an identical physiology as revealed by proteogenomic analyses.</title>
        <authorList>
            <person name="Gardebrecht A."/>
            <person name="Markert S."/>
            <person name="Felbeck H."/>
            <person name="Thuermer A."/>
            <person name="Albrecht D."/>
            <person name="Wollherr A."/>
            <person name="Kabisch J."/>
            <person name="Lehmann R."/>
            <person name="Daniel R."/>
            <person name="Liesegang H."/>
            <person name="Hecker M."/>
            <person name="Sievert S.M."/>
            <person name="Schweder T."/>
        </authorList>
    </citation>
    <scope>NUCLEOTIDE SEQUENCE [LARGE SCALE GENOMIC DNA]</scope>
</reference>
<proteinExistence type="predicted"/>
<keyword evidence="2" id="KW-1185">Reference proteome</keyword>
<name>G2DB06_9GAMM</name>
<sequence length="77" mass="9081">MSCMFAIRKTAFVLGKSFPDAHKTKIYREYVAKRHKLLLEMCPALGYEVGIHNFKNYVLRGSDKYFERIRKGLQRIP</sequence>
<dbReference type="EMBL" id="AFOC01000014">
    <property type="protein sequence ID" value="EGV52207.1"/>
    <property type="molecule type" value="Genomic_DNA"/>
</dbReference>
<gene>
    <name evidence="1" type="ORF">Rifp1Sym_an00290</name>
</gene>
<dbReference type="Proteomes" id="UP000004491">
    <property type="component" value="Unassembled WGS sequence"/>
</dbReference>
<evidence type="ECO:0000313" key="2">
    <source>
        <dbReference type="Proteomes" id="UP000004491"/>
    </source>
</evidence>
<dbReference type="AlphaFoldDB" id="G2DB06"/>